<dbReference type="RefSeq" id="WP_201327130.1">
    <property type="nucleotide sequence ID" value="NZ_AP017470.1"/>
</dbReference>
<gene>
    <name evidence="1" type="ORF">TTHT_1310</name>
</gene>
<name>A0A7R6PMH8_9BACT</name>
<sequence length="312" mass="36626">MKKFLVIFLLLTFFINSFALRGVPIGGKFKKNALNEKILVNEKKIIVFLNGKKKKNEKVVKTIGNVLTKKRVINVFFVKTVNVDCQQLEVLLKRYKNFKVVEDYERKLYGSMGVIVLPTILFVNENQKLIGEIAGVIPNMKIVFESYLNALISNSLPKNIYAEMRKKKSLKSKERAIRQAFFMFINGNYNVAIKVYSKLYETDKSDKRVVLGLFYSLLLDGKVGEAEKKFANMFKQKKARRFMLAYYYEQYLKTGDIDQLKKCADYVNFEPEFFTVIYKIGNEFEKNNLVDLAMRCYKESYKVLWKKYRSKR</sequence>
<dbReference type="InterPro" id="IPR011990">
    <property type="entry name" value="TPR-like_helical_dom_sf"/>
</dbReference>
<protein>
    <recommendedName>
        <fullName evidence="3">Thioredoxin-like fold domain-containing protein</fullName>
    </recommendedName>
</protein>
<proteinExistence type="predicted"/>
<dbReference type="SUPFAM" id="SSF48452">
    <property type="entry name" value="TPR-like"/>
    <property type="match status" value="1"/>
</dbReference>
<evidence type="ECO:0000313" key="1">
    <source>
        <dbReference type="EMBL" id="BBB32827.1"/>
    </source>
</evidence>
<dbReference type="EMBL" id="AP017470">
    <property type="protein sequence ID" value="BBB32827.1"/>
    <property type="molecule type" value="Genomic_DNA"/>
</dbReference>
<keyword evidence="2" id="KW-1185">Reference proteome</keyword>
<dbReference type="Proteomes" id="UP000595564">
    <property type="component" value="Chromosome"/>
</dbReference>
<evidence type="ECO:0000313" key="2">
    <source>
        <dbReference type="Proteomes" id="UP000595564"/>
    </source>
</evidence>
<evidence type="ECO:0008006" key="3">
    <source>
        <dbReference type="Google" id="ProtNLM"/>
    </source>
</evidence>
<dbReference type="Gene3D" id="1.25.40.10">
    <property type="entry name" value="Tetratricopeptide repeat domain"/>
    <property type="match status" value="1"/>
</dbReference>
<accession>A0A7R6PMH8</accession>
<organism evidence="1 2">
    <name type="scientific">Thermotomaculum hydrothermale</name>
    <dbReference type="NCBI Taxonomy" id="981385"/>
    <lineage>
        <taxon>Bacteria</taxon>
        <taxon>Pseudomonadati</taxon>
        <taxon>Acidobacteriota</taxon>
        <taxon>Holophagae</taxon>
        <taxon>Thermotomaculales</taxon>
        <taxon>Thermotomaculaceae</taxon>
        <taxon>Thermotomaculum</taxon>
    </lineage>
</organism>
<dbReference type="KEGG" id="thyd:TTHT_1310"/>
<reference evidence="1 2" key="1">
    <citation type="journal article" date="2012" name="Extremophiles">
        <title>Thermotomaculum hydrothermale gen. nov., sp. nov., a novel heterotrophic thermophile within the phylum Acidobacteria from a deep-sea hydrothermal vent chimney in the Southern Okinawa Trough.</title>
        <authorList>
            <person name="Izumi H."/>
            <person name="Nunoura T."/>
            <person name="Miyazaki M."/>
            <person name="Mino S."/>
            <person name="Toki T."/>
            <person name="Takai K."/>
            <person name="Sako Y."/>
            <person name="Sawabe T."/>
            <person name="Nakagawa S."/>
        </authorList>
    </citation>
    <scope>NUCLEOTIDE SEQUENCE [LARGE SCALE GENOMIC DNA]</scope>
    <source>
        <strain evidence="1 2">AC55</strain>
    </source>
</reference>
<dbReference type="AlphaFoldDB" id="A0A7R6PMH8"/>